<feature type="transmembrane region" description="Helical" evidence="6">
    <location>
        <begin position="216"/>
        <end position="235"/>
    </location>
</feature>
<feature type="transmembrane region" description="Helical" evidence="6">
    <location>
        <begin position="172"/>
        <end position="195"/>
    </location>
</feature>
<dbReference type="PANTHER" id="PTHR43124">
    <property type="entry name" value="PURINE EFFLUX PUMP PBUE"/>
    <property type="match status" value="1"/>
</dbReference>
<feature type="transmembrane region" description="Helical" evidence="6">
    <location>
        <begin position="52"/>
        <end position="71"/>
    </location>
</feature>
<dbReference type="InterPro" id="IPR020846">
    <property type="entry name" value="MFS_dom"/>
</dbReference>
<feature type="transmembrane region" description="Helical" evidence="6">
    <location>
        <begin position="141"/>
        <end position="160"/>
    </location>
</feature>
<protein>
    <submittedName>
        <fullName evidence="8">MFS transporter</fullName>
    </submittedName>
</protein>
<comment type="caution">
    <text evidence="8">The sequence shown here is derived from an EMBL/GenBank/DDBJ whole genome shotgun (WGS) entry which is preliminary data.</text>
</comment>
<feature type="transmembrane region" description="Helical" evidence="6">
    <location>
        <begin position="366"/>
        <end position="387"/>
    </location>
</feature>
<dbReference type="Pfam" id="PF07690">
    <property type="entry name" value="MFS_1"/>
    <property type="match status" value="1"/>
</dbReference>
<evidence type="ECO:0000313" key="9">
    <source>
        <dbReference type="Proteomes" id="UP001500742"/>
    </source>
</evidence>
<dbReference type="InterPro" id="IPR011701">
    <property type="entry name" value="MFS"/>
</dbReference>
<feature type="transmembrane region" description="Helical" evidence="6">
    <location>
        <begin position="302"/>
        <end position="326"/>
    </location>
</feature>
<dbReference type="Proteomes" id="UP001500742">
    <property type="component" value="Unassembled WGS sequence"/>
</dbReference>
<feature type="transmembrane region" description="Helical" evidence="6">
    <location>
        <begin position="108"/>
        <end position="129"/>
    </location>
</feature>
<evidence type="ECO:0000256" key="4">
    <source>
        <dbReference type="ARBA" id="ARBA00022989"/>
    </source>
</evidence>
<dbReference type="CDD" id="cd17324">
    <property type="entry name" value="MFS_NepI_like"/>
    <property type="match status" value="1"/>
</dbReference>
<evidence type="ECO:0000256" key="6">
    <source>
        <dbReference type="SAM" id="Phobius"/>
    </source>
</evidence>
<feature type="domain" description="Major facilitator superfamily (MFS) profile" evidence="7">
    <location>
        <begin position="15"/>
        <end position="390"/>
    </location>
</feature>
<proteinExistence type="predicted"/>
<dbReference type="Gene3D" id="1.20.1250.20">
    <property type="entry name" value="MFS general substrate transporter like domains"/>
    <property type="match status" value="1"/>
</dbReference>
<name>A0ABP7QIT5_9SPHI</name>
<comment type="subcellular location">
    <subcellularLocation>
        <location evidence="1">Cell membrane</location>
        <topology evidence="1">Multi-pass membrane protein</topology>
    </subcellularLocation>
</comment>
<evidence type="ECO:0000256" key="5">
    <source>
        <dbReference type="ARBA" id="ARBA00023136"/>
    </source>
</evidence>
<feature type="transmembrane region" description="Helical" evidence="6">
    <location>
        <begin position="338"/>
        <end position="360"/>
    </location>
</feature>
<dbReference type="EMBL" id="BAAAZC010000027">
    <property type="protein sequence ID" value="GAA3982964.1"/>
    <property type="molecule type" value="Genomic_DNA"/>
</dbReference>
<keyword evidence="9" id="KW-1185">Reference proteome</keyword>
<keyword evidence="4 6" id="KW-1133">Transmembrane helix</keyword>
<gene>
    <name evidence="8" type="ORF">GCM10022210_38200</name>
</gene>
<feature type="transmembrane region" description="Helical" evidence="6">
    <location>
        <begin position="83"/>
        <end position="102"/>
    </location>
</feature>
<dbReference type="PANTHER" id="PTHR43124:SF5">
    <property type="entry name" value="PURINE RIBONUCLEOSIDE EFFLUX PUMP NEPI"/>
    <property type="match status" value="1"/>
</dbReference>
<feature type="transmembrane region" description="Helical" evidence="6">
    <location>
        <begin position="279"/>
        <end position="296"/>
    </location>
</feature>
<evidence type="ECO:0000256" key="3">
    <source>
        <dbReference type="ARBA" id="ARBA00022692"/>
    </source>
</evidence>
<evidence type="ECO:0000256" key="2">
    <source>
        <dbReference type="ARBA" id="ARBA00022475"/>
    </source>
</evidence>
<dbReference type="RefSeq" id="WP_259090209.1">
    <property type="nucleotide sequence ID" value="NZ_BAAAZC010000027.1"/>
</dbReference>
<feature type="transmembrane region" description="Helical" evidence="6">
    <location>
        <begin position="247"/>
        <end position="267"/>
    </location>
</feature>
<keyword evidence="5 6" id="KW-0472">Membrane</keyword>
<keyword evidence="2" id="KW-1003">Cell membrane</keyword>
<organism evidence="8 9">
    <name type="scientific">Mucilaginibacter dorajii</name>
    <dbReference type="NCBI Taxonomy" id="692994"/>
    <lineage>
        <taxon>Bacteria</taxon>
        <taxon>Pseudomonadati</taxon>
        <taxon>Bacteroidota</taxon>
        <taxon>Sphingobacteriia</taxon>
        <taxon>Sphingobacteriales</taxon>
        <taxon>Sphingobacteriaceae</taxon>
        <taxon>Mucilaginibacter</taxon>
    </lineage>
</organism>
<evidence type="ECO:0000259" key="7">
    <source>
        <dbReference type="PROSITE" id="PS50850"/>
    </source>
</evidence>
<dbReference type="PROSITE" id="PS50850">
    <property type="entry name" value="MFS"/>
    <property type="match status" value="1"/>
</dbReference>
<dbReference type="InterPro" id="IPR036259">
    <property type="entry name" value="MFS_trans_sf"/>
</dbReference>
<keyword evidence="3 6" id="KW-0812">Transmembrane</keyword>
<evidence type="ECO:0000256" key="1">
    <source>
        <dbReference type="ARBA" id="ARBA00004651"/>
    </source>
</evidence>
<reference evidence="9" key="1">
    <citation type="journal article" date="2019" name="Int. J. Syst. Evol. Microbiol.">
        <title>The Global Catalogue of Microorganisms (GCM) 10K type strain sequencing project: providing services to taxonomists for standard genome sequencing and annotation.</title>
        <authorList>
            <consortium name="The Broad Institute Genomics Platform"/>
            <consortium name="The Broad Institute Genome Sequencing Center for Infectious Disease"/>
            <person name="Wu L."/>
            <person name="Ma J."/>
        </authorList>
    </citation>
    <scope>NUCLEOTIDE SEQUENCE [LARGE SCALE GENOMIC DNA]</scope>
    <source>
        <strain evidence="9">JCM 16601</strain>
    </source>
</reference>
<feature type="transmembrane region" description="Helical" evidence="6">
    <location>
        <begin position="20"/>
        <end position="40"/>
    </location>
</feature>
<accession>A0ABP7QIT5</accession>
<dbReference type="InterPro" id="IPR050189">
    <property type="entry name" value="MFS_Efflux_Transporters"/>
</dbReference>
<evidence type="ECO:0000313" key="8">
    <source>
        <dbReference type="EMBL" id="GAA3982964.1"/>
    </source>
</evidence>
<sequence>MGNDKMPGATTAPEWNAVYAMSLAVSGLIISEFLPVSLLTPIARELHIAEGVAGQTISVTAIVAMVASLLTPSATHRYNRRNVLVVLGLLQVASNLMVGYAGSYMVLLVGRILLGIGLGGFWSLCVATIMRLVPEEVVPKALAIVFGTVSVATVIAAPLGSFLGNMIGWRNVFLSTAGLGMAALFWQAAAVPSMSRQQPAALGTILLIMKRPGMKMGMLAVMLVFAGYGIFFTYLRPFLETITGVSNRILSVVLLGFSLANLGGTTLGRFPLEKNMYRTLFFAALILGCIVGLIVLFEHKAMVVFCLIALWGLFFGMLQIGWNMWITRVVPDEAESGGGALVAIIQFGIMAGASAGGYFYDTFGGQVNYLVGSFVAIGAAITSMVAFRQQKWSSTANK</sequence>
<dbReference type="SUPFAM" id="SSF103473">
    <property type="entry name" value="MFS general substrate transporter"/>
    <property type="match status" value="1"/>
</dbReference>